<dbReference type="Proteomes" id="UP000616143">
    <property type="component" value="Unassembled WGS sequence"/>
</dbReference>
<comment type="similarity">
    <text evidence="5">Belongs to the archaeal SPP-like hydrolase family.</text>
</comment>
<dbReference type="SUPFAM" id="SSF56784">
    <property type="entry name" value="HAD-like"/>
    <property type="match status" value="1"/>
</dbReference>
<protein>
    <recommendedName>
        <fullName evidence="5 6">Phosphoglycolate phosphatase</fullName>
        <shortName evidence="5">PGP</shortName>
        <shortName evidence="5">PGPase</shortName>
        <ecNumber evidence="5 6">3.1.3.18</ecNumber>
    </recommendedName>
</protein>
<feature type="binding site" evidence="5">
    <location>
        <position position="178"/>
    </location>
    <ligand>
        <name>Mg(2+)</name>
        <dbReference type="ChEBI" id="CHEBI:18420"/>
    </ligand>
</feature>
<evidence type="ECO:0000256" key="6">
    <source>
        <dbReference type="NCBIfam" id="TIGR01487"/>
    </source>
</evidence>
<dbReference type="RefSeq" id="WP_126451148.1">
    <property type="nucleotide sequence ID" value="NZ_AP018553.1"/>
</dbReference>
<dbReference type="Gene3D" id="3.90.1070.10">
    <property type="match status" value="1"/>
</dbReference>
<evidence type="ECO:0000256" key="3">
    <source>
        <dbReference type="ARBA" id="ARBA00022842"/>
    </source>
</evidence>
<feature type="active site" description="Nucleophile" evidence="5">
    <location>
        <position position="8"/>
    </location>
</feature>
<comment type="function">
    <text evidence="5">Catalyzes the dephosphorylation of 2-phosphoglycolate.</text>
</comment>
<dbReference type="NCBIfam" id="TIGR01482">
    <property type="entry name" value="SPP-subfamily"/>
    <property type="match status" value="1"/>
</dbReference>
<dbReference type="GO" id="GO:0008967">
    <property type="term" value="F:phosphoglycolate phosphatase activity"/>
    <property type="evidence" value="ECO:0007669"/>
    <property type="project" value="UniProtKB-UniRule"/>
</dbReference>
<evidence type="ECO:0000256" key="4">
    <source>
        <dbReference type="ARBA" id="ARBA00023277"/>
    </source>
</evidence>
<comment type="cofactor">
    <cofactor evidence="5">
        <name>Mg(2+)</name>
        <dbReference type="ChEBI" id="CHEBI:18420"/>
    </cofactor>
</comment>
<evidence type="ECO:0000313" key="8">
    <source>
        <dbReference type="EMBL" id="GGU03443.1"/>
    </source>
</evidence>
<dbReference type="GO" id="GO:0005829">
    <property type="term" value="C:cytosol"/>
    <property type="evidence" value="ECO:0007669"/>
    <property type="project" value="TreeGrafter"/>
</dbReference>
<organism evidence="7 9">
    <name type="scientific">Sulfodiicoccus acidiphilus</name>
    <dbReference type="NCBI Taxonomy" id="1670455"/>
    <lineage>
        <taxon>Archaea</taxon>
        <taxon>Thermoproteota</taxon>
        <taxon>Thermoprotei</taxon>
        <taxon>Sulfolobales</taxon>
        <taxon>Sulfolobaceae</taxon>
        <taxon>Sulfodiicoccus</taxon>
    </lineage>
</organism>
<dbReference type="NCBIfam" id="TIGR01487">
    <property type="entry name" value="Pglycolate_arch"/>
    <property type="match status" value="1"/>
</dbReference>
<evidence type="ECO:0000313" key="9">
    <source>
        <dbReference type="Proteomes" id="UP000276741"/>
    </source>
</evidence>
<keyword evidence="9" id="KW-1185">Reference proteome</keyword>
<dbReference type="Pfam" id="PF08282">
    <property type="entry name" value="Hydrolase_3"/>
    <property type="match status" value="2"/>
</dbReference>
<dbReference type="Gene3D" id="3.40.50.1000">
    <property type="entry name" value="HAD superfamily/HAD-like"/>
    <property type="match status" value="1"/>
</dbReference>
<keyword evidence="1 5" id="KW-0479">Metal-binding</keyword>
<dbReference type="InterPro" id="IPR036412">
    <property type="entry name" value="HAD-like_sf"/>
</dbReference>
<dbReference type="InterPro" id="IPR023214">
    <property type="entry name" value="HAD_sf"/>
</dbReference>
<reference evidence="8" key="1">
    <citation type="journal article" date="2014" name="Int. J. Syst. Evol. Microbiol.">
        <title>Complete genome sequence of Corynebacterium casei LMG S-19264T (=DSM 44701T), isolated from a smear-ripened cheese.</title>
        <authorList>
            <consortium name="US DOE Joint Genome Institute (JGI-PGF)"/>
            <person name="Walter F."/>
            <person name="Albersmeier A."/>
            <person name="Kalinowski J."/>
            <person name="Ruckert C."/>
        </authorList>
    </citation>
    <scope>NUCLEOTIDE SEQUENCE</scope>
    <source>
        <strain evidence="8">JCM 31740</strain>
    </source>
</reference>
<keyword evidence="4 5" id="KW-0119">Carbohydrate metabolism</keyword>
<dbReference type="HAMAP" id="MF_01419">
    <property type="entry name" value="GPH_hydrolase_arch"/>
    <property type="match status" value="1"/>
</dbReference>
<feature type="binding site" evidence="5">
    <location>
        <position position="151"/>
    </location>
    <ligand>
        <name>substrate</name>
    </ligand>
</feature>
<keyword evidence="3 5" id="KW-0460">Magnesium</keyword>
<dbReference type="PANTHER" id="PTHR10000">
    <property type="entry name" value="PHOSPHOSERINE PHOSPHATASE"/>
    <property type="match status" value="1"/>
</dbReference>
<evidence type="ECO:0000256" key="5">
    <source>
        <dbReference type="HAMAP-Rule" id="MF_01419"/>
    </source>
</evidence>
<dbReference type="KEGG" id="sacd:HS1genome_2302"/>
<sequence length="229" mass="25364">MIRLILADVDGTLTEDRDTYRLDLDAVAALRLAEKMGIKVGLVSGNSYPVLRGLHQYMGLSGGVVAENGCVVYLQHFERLCEKLERKLAQEFSDTFGLAQSWQNPYRESDYAFYLRDDFDTNQAKKWASSHGLTLRYSGYAVHISVNSEGKALGVRRLIQLSGLEREQVAAIGDSSTDIELLKEVGYPVALANSTQDLKESSIMITRSKSGKGVVEMVHAVLRERGVTS</sequence>
<dbReference type="InterPro" id="IPR006382">
    <property type="entry name" value="PGPase"/>
</dbReference>
<dbReference type="EMBL" id="BMQS01000025">
    <property type="protein sequence ID" value="GGU03443.1"/>
    <property type="molecule type" value="Genomic_DNA"/>
</dbReference>
<dbReference type="OrthoDB" id="120822at2157"/>
<dbReference type="GeneID" id="38667754"/>
<dbReference type="EC" id="3.1.3.18" evidence="5 6"/>
<evidence type="ECO:0000256" key="2">
    <source>
        <dbReference type="ARBA" id="ARBA00022801"/>
    </source>
</evidence>
<feature type="binding site" evidence="5">
    <location>
        <position position="10"/>
    </location>
    <ligand>
        <name>Mg(2+)</name>
        <dbReference type="ChEBI" id="CHEBI:18420"/>
    </ligand>
</feature>
<reference evidence="7" key="3">
    <citation type="journal article" date="2019" name="BMC Res. Notes">
        <title>Complete genome sequence of the Sulfodiicoccus acidiphilus strain HS-1T, the first crenarchaeon that lacks polB3, isolated from an acidic hot spring in Ohwaku-dani, Hakone, Japan.</title>
        <authorList>
            <person name="Sakai H.D."/>
            <person name="Kurosawa N."/>
        </authorList>
    </citation>
    <scope>NUCLEOTIDE SEQUENCE</scope>
    <source>
        <strain evidence="7">HS-1</strain>
    </source>
</reference>
<dbReference type="AlphaFoldDB" id="A0A348B6W1"/>
<evidence type="ECO:0000256" key="1">
    <source>
        <dbReference type="ARBA" id="ARBA00022723"/>
    </source>
</evidence>
<accession>A0A348B6W1</accession>
<feature type="binding site" evidence="5">
    <location>
        <position position="8"/>
    </location>
    <ligand>
        <name>Mg(2+)</name>
        <dbReference type="ChEBI" id="CHEBI:18420"/>
    </ligand>
</feature>
<proteinExistence type="inferred from homology"/>
<gene>
    <name evidence="8" type="ORF">GCM10007116_20490</name>
    <name evidence="7" type="ORF">HS1genome_2302</name>
</gene>
<dbReference type="CDD" id="cd07514">
    <property type="entry name" value="HAD_Pase"/>
    <property type="match status" value="1"/>
</dbReference>
<dbReference type="Proteomes" id="UP000276741">
    <property type="component" value="Chromosome"/>
</dbReference>
<evidence type="ECO:0000313" key="7">
    <source>
        <dbReference type="EMBL" id="BBD73913.1"/>
    </source>
</evidence>
<reference evidence="8" key="4">
    <citation type="submission" date="2020-09" db="EMBL/GenBank/DDBJ databases">
        <authorList>
            <person name="Sun Q."/>
            <person name="Ohkuma M."/>
        </authorList>
    </citation>
    <scope>NUCLEOTIDE SEQUENCE</scope>
    <source>
        <strain evidence="8">JCM 31740</strain>
    </source>
</reference>
<keyword evidence="2 5" id="KW-0378">Hydrolase</keyword>
<dbReference type="EMBL" id="AP018553">
    <property type="protein sequence ID" value="BBD73913.1"/>
    <property type="molecule type" value="Genomic_DNA"/>
</dbReference>
<name>A0A348B6W1_9CREN</name>
<dbReference type="PANTHER" id="PTHR10000:SF8">
    <property type="entry name" value="HAD SUPERFAMILY HYDROLASE-LIKE, TYPE 3"/>
    <property type="match status" value="1"/>
</dbReference>
<dbReference type="GO" id="GO:0000287">
    <property type="term" value="F:magnesium ion binding"/>
    <property type="evidence" value="ECO:0007669"/>
    <property type="project" value="InterPro"/>
</dbReference>
<feature type="binding site" evidence="5">
    <location>
        <position position="174"/>
    </location>
    <ligand>
        <name>Mg(2+)</name>
        <dbReference type="ChEBI" id="CHEBI:18420"/>
    </ligand>
</feature>
<comment type="catalytic activity">
    <reaction evidence="5">
        <text>2-phosphoglycolate + H2O = glycolate + phosphate</text>
        <dbReference type="Rhea" id="RHEA:14369"/>
        <dbReference type="ChEBI" id="CHEBI:15377"/>
        <dbReference type="ChEBI" id="CHEBI:29805"/>
        <dbReference type="ChEBI" id="CHEBI:43474"/>
        <dbReference type="ChEBI" id="CHEBI:58033"/>
        <dbReference type="EC" id="3.1.3.18"/>
    </reaction>
</comment>
<reference evidence="9" key="2">
    <citation type="submission" date="2018-04" db="EMBL/GenBank/DDBJ databases">
        <title>Complete genome sequence of Sulfodiicoccus acidiphilus strain HS-1.</title>
        <authorList>
            <person name="Sakai H.D."/>
            <person name="Kurosawa N."/>
        </authorList>
    </citation>
    <scope>NUCLEOTIDE SEQUENCE [LARGE SCALE GENOMIC DNA]</scope>
    <source>
        <strain evidence="9">HS-1</strain>
    </source>
</reference>